<dbReference type="Pfam" id="PF13236">
    <property type="entry name" value="CLU"/>
    <property type="match status" value="1"/>
</dbReference>
<evidence type="ECO:0000259" key="4">
    <source>
        <dbReference type="PROSITE" id="PS51823"/>
    </source>
</evidence>
<dbReference type="Pfam" id="PF05303">
    <property type="entry name" value="GSKIP_dom"/>
    <property type="match status" value="1"/>
</dbReference>
<comment type="caution">
    <text evidence="5">The sequence shown here is derived from an EMBL/GenBank/DDBJ whole genome shotgun (WGS) entry which is preliminary data.</text>
</comment>
<organism evidence="5 6">
    <name type="scientific">Basidiobolus ranarum</name>
    <dbReference type="NCBI Taxonomy" id="34480"/>
    <lineage>
        <taxon>Eukaryota</taxon>
        <taxon>Fungi</taxon>
        <taxon>Fungi incertae sedis</taxon>
        <taxon>Zoopagomycota</taxon>
        <taxon>Entomophthoromycotina</taxon>
        <taxon>Basidiobolomycetes</taxon>
        <taxon>Basidiobolales</taxon>
        <taxon>Basidiobolaceae</taxon>
        <taxon>Basidiobolus</taxon>
    </lineage>
</organism>
<gene>
    <name evidence="2 5" type="primary">CLU1</name>
    <name evidence="2" type="synonym">TIF31</name>
    <name evidence="5" type="ORF">K7432_003379</name>
</gene>
<evidence type="ECO:0000313" key="5">
    <source>
        <dbReference type="EMBL" id="KAK9721501.1"/>
    </source>
</evidence>
<dbReference type="Pfam" id="PF12807">
    <property type="entry name" value="eIF3_p135"/>
    <property type="match status" value="1"/>
</dbReference>
<dbReference type="InterPro" id="IPR011990">
    <property type="entry name" value="TPR-like_helical_dom_sf"/>
</dbReference>
<dbReference type="Pfam" id="PF13424">
    <property type="entry name" value="TPR_12"/>
    <property type="match status" value="2"/>
</dbReference>
<comment type="subcellular location">
    <subcellularLocation>
        <location evidence="2">Cytoplasm</location>
    </subcellularLocation>
</comment>
<feature type="region of interest" description="Disordered" evidence="3">
    <location>
        <begin position="1197"/>
        <end position="1225"/>
    </location>
</feature>
<comment type="similarity">
    <text evidence="2">Belongs to the CLU family.</text>
</comment>
<evidence type="ECO:0000256" key="1">
    <source>
        <dbReference type="ARBA" id="ARBA00022490"/>
    </source>
</evidence>
<keyword evidence="6" id="KW-1185">Reference proteome</keyword>
<dbReference type="HAMAP" id="MF_03013">
    <property type="entry name" value="CLU"/>
    <property type="match status" value="1"/>
</dbReference>
<dbReference type="InterPro" id="IPR007967">
    <property type="entry name" value="GSKIP_dom"/>
</dbReference>
<dbReference type="CDD" id="cd15466">
    <property type="entry name" value="CLU-central"/>
    <property type="match status" value="1"/>
</dbReference>
<feature type="region of interest" description="Disordered" evidence="3">
    <location>
        <begin position="616"/>
        <end position="654"/>
    </location>
</feature>
<reference evidence="5 6" key="1">
    <citation type="submission" date="2023-04" db="EMBL/GenBank/DDBJ databases">
        <title>Genome of Basidiobolus ranarum AG-B5.</title>
        <authorList>
            <person name="Stajich J.E."/>
            <person name="Carter-House D."/>
            <person name="Gryganskyi A."/>
        </authorList>
    </citation>
    <scope>NUCLEOTIDE SEQUENCE [LARGE SCALE GENOMIC DNA]</scope>
    <source>
        <strain evidence="5 6">AG-B5</strain>
    </source>
</reference>
<dbReference type="Pfam" id="PF13374">
    <property type="entry name" value="TPR_10"/>
    <property type="match status" value="1"/>
</dbReference>
<dbReference type="InterPro" id="IPR028275">
    <property type="entry name" value="CLU_N"/>
</dbReference>
<feature type="compositionally biased region" description="Basic and acidic residues" evidence="3">
    <location>
        <begin position="616"/>
        <end position="641"/>
    </location>
</feature>
<dbReference type="InterPro" id="IPR023231">
    <property type="entry name" value="GSKIP_dom_sf"/>
</dbReference>
<sequence length="1225" mass="137302">MVQAEDTNTQPELVAATVEAEETTVEQNTDEVVDDSFELNVILPGGSQTQVLVNPQETIRDVRQALVESPETCIYSCFYLSLEGQKLNDFVTLAEVEGLSPESQLTLVEDVYTEQEARIHLIRLKDLLAGPIKSNAFAVGVDSAIPLFTAISGDDLDVKEENEKEVADPKEQTPVEHVFSKYPMNSRFPLSQFFPADFQRSPIRCLKNLSFSGWNPVPHYRKMKGDLMYLTVTTLENEVVNITSSVSGFYVSKSTVQSFDPNPRVGAKSFESHSLITLLQKLSPLFTQKFKELQEFITRHQVLEILPVPSSITSHPWCVKPTAHTSDLCRIAEPYLNFGTDAADSFRDWNEEIQSHRELPRTNLQERVFRDRLLNKVNSDFAEAAIKGAISIVDGNVVPVNPLDPSESHMYIHNNIFFSKGFDGRGAFEKLGGDEAAHVAAGKDIEGARALNGVDVENLHSLGSAVVDYKGIRIVAQSIVSGIFRRQDDNSIIYGSVDNGVTVAAEEKFHELVGQLAKALHIDEHTVLNEKGEKKDLFTSLETKGLLGDDGRRYLLDLYRINPVDIEFQQQECCSPKQEEDLPAYPHKMTLLRPELVDLYWEHRFRQYIKEKMEAAQKQKSTDSEEGQAEKAVNDETKASEQSDVAVDEPSAETDYEVTAEDVANFKLAFNPDAFTDIKTVTGENGEKDPKLVEQEAAVREASKFLQTIVVPNLVIDLSTYLVSPIDGNALTNIMHKRGINMRYLGRIATLAGSIDNARLVQITDLTVQEMIIRASKRILRNYLRELPQIYVADCISHFFNCLLGVAHNPNPTPSTKTDFAYASLTPAELKTKIYDEIVLRFRYKLAEGYLQSKIKKLPLLREICQRVGIQVHAKDYHFEAMEQSQPKLSKGKPVISTTFIPEDIINIVPIAKEATPKCIFAEEAFEAGKISLAQGQRELGLELLQESLALHEQSYGFLHPETGRCYAALAMIYHHAGDEESAIDFQRKAVIVSERTCGLDNPDTIHNYLNLALFEHANGNTKLALKYIKHALNFWDIIYGPGHPDSTTTDNNIAVMLQTLRDFELSKVFFERARDTHQSILGEDHVLTAGSNHSLAKAYALTGDFKTALSIEKTAFKVFHQNLGPEDPKTMESSQWLQDLTANAVYMAKLKLHEKHFAMQQLREEVTETSALQSHPLDQAVAGSRGHLPIEDLVHYINDDSPAPKKTKKKSQRKMISKTSLRGH</sequence>
<evidence type="ECO:0000256" key="3">
    <source>
        <dbReference type="SAM" id="MobiDB-lite"/>
    </source>
</evidence>
<dbReference type="EMBL" id="JASJQH010006978">
    <property type="protein sequence ID" value="KAK9721501.1"/>
    <property type="molecule type" value="Genomic_DNA"/>
</dbReference>
<dbReference type="PANTHER" id="PTHR12601:SF6">
    <property type="entry name" value="CLUSTERED MITOCHONDRIA PROTEIN HOMOLOG"/>
    <property type="match status" value="1"/>
</dbReference>
<proteinExistence type="inferred from homology"/>
<evidence type="ECO:0000313" key="6">
    <source>
        <dbReference type="Proteomes" id="UP001479436"/>
    </source>
</evidence>
<keyword evidence="1 2" id="KW-0963">Cytoplasm</keyword>
<protein>
    <recommendedName>
        <fullName evidence="2">Clustered mitochondria protein homolog</fullName>
    </recommendedName>
    <alternativeName>
        <fullName evidence="2">Protein TIF31 homolog</fullName>
    </alternativeName>
</protein>
<feature type="domain" description="Clu" evidence="4">
    <location>
        <begin position="322"/>
        <end position="569"/>
    </location>
</feature>
<dbReference type="SUPFAM" id="SSF48452">
    <property type="entry name" value="TPR-like"/>
    <property type="match status" value="2"/>
</dbReference>
<dbReference type="Pfam" id="PF15044">
    <property type="entry name" value="CLU_N"/>
    <property type="match status" value="1"/>
</dbReference>
<feature type="compositionally biased region" description="Basic residues" evidence="3">
    <location>
        <begin position="1206"/>
        <end position="1225"/>
    </location>
</feature>
<dbReference type="PROSITE" id="PS51823">
    <property type="entry name" value="CLU"/>
    <property type="match status" value="1"/>
</dbReference>
<dbReference type="InterPro" id="IPR025697">
    <property type="entry name" value="CLU_dom"/>
</dbReference>
<dbReference type="InterPro" id="IPR033646">
    <property type="entry name" value="CLU-central"/>
</dbReference>
<comment type="function">
    <text evidence="2">mRNA-binding protein involved in proper cytoplasmic distribution of mitochondria.</text>
</comment>
<keyword evidence="2" id="KW-0694">RNA-binding</keyword>
<evidence type="ECO:0000256" key="2">
    <source>
        <dbReference type="HAMAP-Rule" id="MF_03013"/>
    </source>
</evidence>
<dbReference type="SUPFAM" id="SSF103107">
    <property type="entry name" value="Hypothetical protein c14orf129, hspc210"/>
    <property type="match status" value="1"/>
</dbReference>
<dbReference type="Proteomes" id="UP001479436">
    <property type="component" value="Unassembled WGS sequence"/>
</dbReference>
<comment type="subunit">
    <text evidence="2">May associate with the eukaryotic translation initiation factor 3 (eIF-3) complex.</text>
</comment>
<dbReference type="InterPro" id="IPR027523">
    <property type="entry name" value="CLU_prot"/>
</dbReference>
<name>A0ABR2W6D6_9FUNG</name>
<dbReference type="Gene3D" id="3.30.2280.10">
    <property type="entry name" value="Hypothetical protein (hspc210)"/>
    <property type="match status" value="1"/>
</dbReference>
<accession>A0ABR2W6D6</accession>
<dbReference type="Gene3D" id="1.25.40.10">
    <property type="entry name" value="Tetratricopeptide repeat domain"/>
    <property type="match status" value="1"/>
</dbReference>
<dbReference type="PANTHER" id="PTHR12601">
    <property type="entry name" value="EUKARYOTIC TRANSLATION INITIATION FACTOR 3 SUBUNIT EIF-3"/>
    <property type="match status" value="1"/>
</dbReference>